<keyword evidence="1" id="KW-0175">Coiled coil</keyword>
<dbReference type="AlphaFoldDB" id="A0ABD3NWE2"/>
<reference evidence="3 4" key="1">
    <citation type="submission" date="2024-10" db="EMBL/GenBank/DDBJ databases">
        <title>Updated reference genomes for cyclostephanoid diatoms.</title>
        <authorList>
            <person name="Roberts W.R."/>
            <person name="Alverson A.J."/>
        </authorList>
    </citation>
    <scope>NUCLEOTIDE SEQUENCE [LARGE SCALE GENOMIC DNA]</scope>
    <source>
        <strain evidence="3 4">AJA010-31</strain>
    </source>
</reference>
<dbReference type="InterPro" id="IPR042576">
    <property type="entry name" value="TRAF3IP1_N_sf"/>
</dbReference>
<feature type="compositionally biased region" description="Polar residues" evidence="2">
    <location>
        <begin position="611"/>
        <end position="624"/>
    </location>
</feature>
<dbReference type="Proteomes" id="UP001530400">
    <property type="component" value="Unassembled WGS sequence"/>
</dbReference>
<gene>
    <name evidence="3" type="ORF">ACHAWO_011203</name>
</gene>
<feature type="compositionally biased region" description="Acidic residues" evidence="2">
    <location>
        <begin position="593"/>
        <end position="605"/>
    </location>
</feature>
<dbReference type="Gene3D" id="1.10.418.50">
    <property type="entry name" value="Microtubule-binding protein MIP-T3"/>
    <property type="match status" value="1"/>
</dbReference>
<feature type="compositionally biased region" description="Basic and acidic residues" evidence="2">
    <location>
        <begin position="535"/>
        <end position="549"/>
    </location>
</feature>
<comment type="caution">
    <text evidence="3">The sequence shown here is derived from an EMBL/GenBank/DDBJ whole genome shotgun (WGS) entry which is preliminary data.</text>
</comment>
<feature type="compositionally biased region" description="Basic and acidic residues" evidence="2">
    <location>
        <begin position="625"/>
        <end position="642"/>
    </location>
</feature>
<dbReference type="EMBL" id="JALLPJ020000925">
    <property type="protein sequence ID" value="KAL3779639.1"/>
    <property type="molecule type" value="Genomic_DNA"/>
</dbReference>
<keyword evidence="4" id="KW-1185">Reference proteome</keyword>
<feature type="compositionally biased region" description="Basic and acidic residues" evidence="2">
    <location>
        <begin position="501"/>
        <end position="522"/>
    </location>
</feature>
<feature type="region of interest" description="Disordered" evidence="2">
    <location>
        <begin position="284"/>
        <end position="316"/>
    </location>
</feature>
<evidence type="ECO:0000256" key="1">
    <source>
        <dbReference type="SAM" id="Coils"/>
    </source>
</evidence>
<feature type="region of interest" description="Disordered" evidence="2">
    <location>
        <begin position="583"/>
        <end position="684"/>
    </location>
</feature>
<organism evidence="3 4">
    <name type="scientific">Cyclotella atomus</name>
    <dbReference type="NCBI Taxonomy" id="382360"/>
    <lineage>
        <taxon>Eukaryota</taxon>
        <taxon>Sar</taxon>
        <taxon>Stramenopiles</taxon>
        <taxon>Ochrophyta</taxon>
        <taxon>Bacillariophyta</taxon>
        <taxon>Coscinodiscophyceae</taxon>
        <taxon>Thalassiosirophycidae</taxon>
        <taxon>Stephanodiscales</taxon>
        <taxon>Stephanodiscaceae</taxon>
        <taxon>Cyclotella</taxon>
    </lineage>
</organism>
<evidence type="ECO:0000313" key="3">
    <source>
        <dbReference type="EMBL" id="KAL3779639.1"/>
    </source>
</evidence>
<accession>A0ABD3NWE2</accession>
<dbReference type="PROSITE" id="PS50096">
    <property type="entry name" value="IQ"/>
    <property type="match status" value="1"/>
</dbReference>
<feature type="region of interest" description="Disordered" evidence="2">
    <location>
        <begin position="404"/>
        <end position="425"/>
    </location>
</feature>
<name>A0ABD3NWE2_9STRA</name>
<protein>
    <submittedName>
        <fullName evidence="3">Uncharacterized protein</fullName>
    </submittedName>
</protein>
<sequence>MTSGAAANANETIMEESLSSTIASIQSTLNQLDDATLLSGDYSIFLSREVLARPPFPYVYGLVECLSRALPSLKSWKWSLCDDLYVPRSRKEKLSFLTKLLAVVSQTSHYRYDIYITPSNILCGRDVLSTHLFLRALVGSTTVSSDDMDKAVSDVMEGDDASLYKRAVRTRVAIKRFQAIVRGWSVRRQYTSRIKYACDESIEITDSVQNVMMNSIDEESDNDETDDSSEVEANRKAQSMAVDLVDSYNDMLSRKSRVENELKVTQDRLELEKGKLARVLNIGSKHKKQSRERSSLVSLPPIRPPHSAPTMDGDRNARGLSANQTIRQLPRVDEAFVERITNLSLSEREAKKKTKRIEEREHLLKQKMMRSNQKETELKLQEERISDLADKIRRQQLALKEQKMQFEQSKLTAPPSPTESTSRPCSLCTEKEMQLRKLKDKVKHRMRLLTQRETEVIGRAQELRRREIALLRLRDEIADASQSSESSHEPPIRSKPLRPVVADENRRQPVETTIRKEADATKRTTQKNVKRKRRRNDDERDIDISEKQPQHGIDTSVKHARPISANAEVNSIRSSFGEAVPTIYEEPHKPDNDDSSVETFDESPSVDESKTSTMPKSATAMTSDESAKENMPKKAGREEVKPVKVPSLHENMSRSNGMTIDIPFDKKKRKKPMPKSKPPSPKQQHVFAFEKKIQLENGKQVAAKTVPADDLPEVAKEKGVTRTIGSQALMYK</sequence>
<evidence type="ECO:0000256" key="2">
    <source>
        <dbReference type="SAM" id="MobiDB-lite"/>
    </source>
</evidence>
<feature type="region of interest" description="Disordered" evidence="2">
    <location>
        <begin position="478"/>
        <end position="555"/>
    </location>
</feature>
<proteinExistence type="predicted"/>
<feature type="coiled-coil region" evidence="1">
    <location>
        <begin position="248"/>
        <end position="275"/>
    </location>
</feature>
<feature type="compositionally biased region" description="Basic residues" evidence="2">
    <location>
        <begin position="524"/>
        <end position="534"/>
    </location>
</feature>
<evidence type="ECO:0000313" key="4">
    <source>
        <dbReference type="Proteomes" id="UP001530400"/>
    </source>
</evidence>